<dbReference type="AlphaFoldDB" id="A0A179CTH3"/>
<dbReference type="EMBL" id="LVKI01000008">
    <property type="protein sequence ID" value="OAQ08742.1"/>
    <property type="molecule type" value="Genomic_DNA"/>
</dbReference>
<proteinExistence type="predicted"/>
<evidence type="ECO:0000313" key="1">
    <source>
        <dbReference type="EMBL" id="OAQ08742.1"/>
    </source>
</evidence>
<protein>
    <submittedName>
        <fullName evidence="1">Uncharacterized protein</fullName>
    </submittedName>
</protein>
<comment type="caution">
    <text evidence="1">The sequence shown here is derived from an EMBL/GenBank/DDBJ whole genome shotgun (WGS) entry which is preliminary data.</text>
</comment>
<dbReference type="OrthoDB" id="9795766at2"/>
<accession>A0A179CTH3</accession>
<sequence length="70" mass="8118">MSILVNLYKWGNAQGVLIPREILKEIGIDDLRNAKLVLDVKDNAIILKKELPQLDDEIRENVEEYLLDEE</sequence>
<dbReference type="SUPFAM" id="SSF89447">
    <property type="entry name" value="AbrB/MazE/MraZ-like"/>
    <property type="match status" value="1"/>
</dbReference>
<reference evidence="2" key="1">
    <citation type="submission" date="2016-03" db="EMBL/GenBank/DDBJ databases">
        <authorList>
            <person name="Johnson T.J."/>
            <person name="Youmans B."/>
            <person name="Case K."/>
            <person name="Noll S."/>
        </authorList>
    </citation>
    <scope>NUCLEOTIDE SEQUENCE [LARGE SCALE GENOMIC DNA]</scope>
    <source>
        <strain evidence="2">UMNLAv8</strain>
    </source>
</reference>
<dbReference type="InterPro" id="IPR037914">
    <property type="entry name" value="SpoVT-AbrB_sf"/>
</dbReference>
<name>A0A179CTH3_9LACO</name>
<dbReference type="RefSeq" id="WP_064207630.1">
    <property type="nucleotide sequence ID" value="NZ_JAUDEB010000006.1"/>
</dbReference>
<dbReference type="Gene3D" id="2.10.260.10">
    <property type="match status" value="1"/>
</dbReference>
<dbReference type="Proteomes" id="UP000078520">
    <property type="component" value="Unassembled WGS sequence"/>
</dbReference>
<gene>
    <name evidence="1" type="ORF">A3O14_03400</name>
</gene>
<organism evidence="1 2">
    <name type="scientific">Ligilactobacillus aviarius</name>
    <dbReference type="NCBI Taxonomy" id="1606"/>
    <lineage>
        <taxon>Bacteria</taxon>
        <taxon>Bacillati</taxon>
        <taxon>Bacillota</taxon>
        <taxon>Bacilli</taxon>
        <taxon>Lactobacillales</taxon>
        <taxon>Lactobacillaceae</taxon>
        <taxon>Ligilactobacillus</taxon>
    </lineage>
</organism>
<evidence type="ECO:0000313" key="2">
    <source>
        <dbReference type="Proteomes" id="UP000078520"/>
    </source>
</evidence>